<evidence type="ECO:0000256" key="10">
    <source>
        <dbReference type="ARBA" id="ARBA00023004"/>
    </source>
</evidence>
<keyword evidence="10" id="KW-0408">Iron</keyword>
<feature type="transmembrane region" description="Helical" evidence="13">
    <location>
        <begin position="151"/>
        <end position="173"/>
    </location>
</feature>
<evidence type="ECO:0000256" key="3">
    <source>
        <dbReference type="ARBA" id="ARBA00022448"/>
    </source>
</evidence>
<evidence type="ECO:0000256" key="4">
    <source>
        <dbReference type="ARBA" id="ARBA00022475"/>
    </source>
</evidence>
<dbReference type="GO" id="GO:0020037">
    <property type="term" value="F:heme binding"/>
    <property type="evidence" value="ECO:0007669"/>
    <property type="project" value="TreeGrafter"/>
</dbReference>
<keyword evidence="9 13" id="KW-1133">Transmembrane helix</keyword>
<evidence type="ECO:0000256" key="2">
    <source>
        <dbReference type="ARBA" id="ARBA00004651"/>
    </source>
</evidence>
<keyword evidence="7" id="KW-0479">Metal-binding</keyword>
<feature type="transmembrane region" description="Helical" evidence="13">
    <location>
        <begin position="18"/>
        <end position="37"/>
    </location>
</feature>
<dbReference type="RefSeq" id="WP_127785176.1">
    <property type="nucleotide sequence ID" value="NZ_SACL01000001.1"/>
</dbReference>
<comment type="caution">
    <text evidence="15">The sequence shown here is derived from an EMBL/GenBank/DDBJ whole genome shotgun (WGS) entry which is preliminary data.</text>
</comment>
<sequence length="183" mass="20022">MSASISHPDGNYSAIAKIFHWVTVPLMGLALATGFVIGHLKDESKSAFYMLHESAGLTILLLSIARLAWKRFSPPPPLPDHIPPMMRIAATATHHTLYVVLILQPLLGFFTTNAFGFPMQGDTAYLGFIDLPKFMEAREGLAGTLLTVHSIIGWLTPLLLAAHVGGAIFHHAIRRDGTLMRML</sequence>
<dbReference type="GO" id="GO:0005886">
    <property type="term" value="C:plasma membrane"/>
    <property type="evidence" value="ECO:0007669"/>
    <property type="project" value="UniProtKB-SubCell"/>
</dbReference>
<evidence type="ECO:0000256" key="5">
    <source>
        <dbReference type="ARBA" id="ARBA00022617"/>
    </source>
</evidence>
<gene>
    <name evidence="15" type="ORF">EOD42_00910</name>
</gene>
<dbReference type="Pfam" id="PF01292">
    <property type="entry name" value="Ni_hydr_CYTB"/>
    <property type="match status" value="1"/>
</dbReference>
<dbReference type="OrthoDB" id="1247465at2"/>
<comment type="similarity">
    <text evidence="12">Belongs to the cytochrome b561 family.</text>
</comment>
<evidence type="ECO:0000259" key="14">
    <source>
        <dbReference type="Pfam" id="PF01292"/>
    </source>
</evidence>
<protein>
    <submittedName>
        <fullName evidence="15">Cytochrome b</fullName>
    </submittedName>
</protein>
<dbReference type="PANTHER" id="PTHR30529:SF3">
    <property type="entry name" value="CYTOCHROME B561 HOMOLOG 1"/>
    <property type="match status" value="1"/>
</dbReference>
<dbReference type="Gene3D" id="1.20.950.20">
    <property type="entry name" value="Transmembrane di-heme cytochromes, Chain C"/>
    <property type="match status" value="1"/>
</dbReference>
<dbReference type="AlphaFoldDB" id="A0A437MM18"/>
<keyword evidence="3" id="KW-0813">Transport</keyword>
<evidence type="ECO:0000256" key="8">
    <source>
        <dbReference type="ARBA" id="ARBA00022982"/>
    </source>
</evidence>
<dbReference type="InterPro" id="IPR016174">
    <property type="entry name" value="Di-haem_cyt_TM"/>
</dbReference>
<organism evidence="15 16">
    <name type="scientific">Rhodovarius crocodyli</name>
    <dbReference type="NCBI Taxonomy" id="1979269"/>
    <lineage>
        <taxon>Bacteria</taxon>
        <taxon>Pseudomonadati</taxon>
        <taxon>Pseudomonadota</taxon>
        <taxon>Alphaproteobacteria</taxon>
        <taxon>Acetobacterales</taxon>
        <taxon>Roseomonadaceae</taxon>
        <taxon>Rhodovarius</taxon>
    </lineage>
</organism>
<dbReference type="GO" id="GO:0009055">
    <property type="term" value="F:electron transfer activity"/>
    <property type="evidence" value="ECO:0007669"/>
    <property type="project" value="InterPro"/>
</dbReference>
<evidence type="ECO:0000256" key="6">
    <source>
        <dbReference type="ARBA" id="ARBA00022692"/>
    </source>
</evidence>
<keyword evidence="11 13" id="KW-0472">Membrane</keyword>
<dbReference type="SUPFAM" id="SSF81342">
    <property type="entry name" value="Transmembrane di-heme cytochromes"/>
    <property type="match status" value="1"/>
</dbReference>
<dbReference type="PANTHER" id="PTHR30529">
    <property type="entry name" value="CYTOCHROME B561"/>
    <property type="match status" value="1"/>
</dbReference>
<keyword evidence="4" id="KW-1003">Cell membrane</keyword>
<dbReference type="EMBL" id="SACL01000001">
    <property type="protein sequence ID" value="RVT98704.1"/>
    <property type="molecule type" value="Genomic_DNA"/>
</dbReference>
<evidence type="ECO:0000313" key="15">
    <source>
        <dbReference type="EMBL" id="RVT98704.1"/>
    </source>
</evidence>
<accession>A0A437MM18</accession>
<dbReference type="InterPro" id="IPR052168">
    <property type="entry name" value="Cytochrome_b561_oxidase"/>
</dbReference>
<dbReference type="Proteomes" id="UP000282957">
    <property type="component" value="Unassembled WGS sequence"/>
</dbReference>
<evidence type="ECO:0000313" key="16">
    <source>
        <dbReference type="Proteomes" id="UP000282957"/>
    </source>
</evidence>
<keyword evidence="6 13" id="KW-0812">Transmembrane</keyword>
<reference evidence="15 16" key="1">
    <citation type="submission" date="2019-01" db="EMBL/GenBank/DDBJ databases">
        <authorList>
            <person name="Chen W.-M."/>
        </authorList>
    </citation>
    <scope>NUCLEOTIDE SEQUENCE [LARGE SCALE GENOMIC DNA]</scope>
    <source>
        <strain evidence="15 16">CCP-6</strain>
    </source>
</reference>
<evidence type="ECO:0000256" key="1">
    <source>
        <dbReference type="ARBA" id="ARBA00001970"/>
    </source>
</evidence>
<keyword evidence="16" id="KW-1185">Reference proteome</keyword>
<keyword evidence="5" id="KW-0349">Heme</keyword>
<keyword evidence="8" id="KW-0249">Electron transport</keyword>
<comment type="subcellular location">
    <subcellularLocation>
        <location evidence="2">Cell membrane</location>
        <topology evidence="2">Multi-pass membrane protein</topology>
    </subcellularLocation>
</comment>
<evidence type="ECO:0000256" key="11">
    <source>
        <dbReference type="ARBA" id="ARBA00023136"/>
    </source>
</evidence>
<evidence type="ECO:0000256" key="7">
    <source>
        <dbReference type="ARBA" id="ARBA00022723"/>
    </source>
</evidence>
<evidence type="ECO:0000256" key="13">
    <source>
        <dbReference type="SAM" id="Phobius"/>
    </source>
</evidence>
<dbReference type="GO" id="GO:0022904">
    <property type="term" value="P:respiratory electron transport chain"/>
    <property type="evidence" value="ECO:0007669"/>
    <property type="project" value="InterPro"/>
</dbReference>
<comment type="cofactor">
    <cofactor evidence="1">
        <name>heme b</name>
        <dbReference type="ChEBI" id="CHEBI:60344"/>
    </cofactor>
</comment>
<feature type="domain" description="Cytochrome b561 bacterial/Ni-hydrogenase" evidence="14">
    <location>
        <begin position="11"/>
        <end position="183"/>
    </location>
</feature>
<name>A0A437MM18_9PROT</name>
<evidence type="ECO:0000256" key="9">
    <source>
        <dbReference type="ARBA" id="ARBA00022989"/>
    </source>
</evidence>
<dbReference type="InterPro" id="IPR011577">
    <property type="entry name" value="Cyt_b561_bac/Ni-Hgenase"/>
</dbReference>
<evidence type="ECO:0000256" key="12">
    <source>
        <dbReference type="ARBA" id="ARBA00037975"/>
    </source>
</evidence>
<dbReference type="GO" id="GO:0046872">
    <property type="term" value="F:metal ion binding"/>
    <property type="evidence" value="ECO:0007669"/>
    <property type="project" value="UniProtKB-KW"/>
</dbReference>
<proteinExistence type="inferred from homology"/>